<feature type="domain" description="NADPH-dependent FMN reductase-like" evidence="1">
    <location>
        <begin position="4"/>
        <end position="155"/>
    </location>
</feature>
<dbReference type="GO" id="GO:0005829">
    <property type="term" value="C:cytosol"/>
    <property type="evidence" value="ECO:0007669"/>
    <property type="project" value="TreeGrafter"/>
</dbReference>
<evidence type="ECO:0000313" key="2">
    <source>
        <dbReference type="EMBL" id="AOO80040.1"/>
    </source>
</evidence>
<organism evidence="2 3">
    <name type="scientific">Bosea vaviloviae</name>
    <dbReference type="NCBI Taxonomy" id="1526658"/>
    <lineage>
        <taxon>Bacteria</taxon>
        <taxon>Pseudomonadati</taxon>
        <taxon>Pseudomonadota</taxon>
        <taxon>Alphaproteobacteria</taxon>
        <taxon>Hyphomicrobiales</taxon>
        <taxon>Boseaceae</taxon>
        <taxon>Bosea</taxon>
    </lineage>
</organism>
<dbReference type="InterPro" id="IPR029039">
    <property type="entry name" value="Flavoprotein-like_sf"/>
</dbReference>
<dbReference type="AlphaFoldDB" id="A0A1D7TY56"/>
<dbReference type="RefSeq" id="WP_069689261.1">
    <property type="nucleotide sequence ID" value="NZ_CP017147.1"/>
</dbReference>
<name>A0A1D7TY56_9HYPH</name>
<dbReference type="KEGG" id="bvv:BHK69_05740"/>
<reference evidence="2 3" key="1">
    <citation type="journal article" date="2015" name="Antonie Van Leeuwenhoek">
        <title>Bosea vaviloviae sp. nov., a new species of slow-growing rhizobia isolated from nodules of the relict species Vavilovia formosa (Stev.) Fed.</title>
        <authorList>
            <person name="Safronova V.I."/>
            <person name="Kuznetsova I.G."/>
            <person name="Sazanova A.L."/>
            <person name="Kimeklis A.K."/>
            <person name="Belimov A.A."/>
            <person name="Andronov E.E."/>
            <person name="Pinaev A.G."/>
            <person name="Chizhevskaya E.P."/>
            <person name="Pukhaev A.R."/>
            <person name="Popov K.P."/>
            <person name="Willems A."/>
            <person name="Tikhonovich I.A."/>
        </authorList>
    </citation>
    <scope>NUCLEOTIDE SEQUENCE [LARGE SCALE GENOMIC DNA]</scope>
    <source>
        <strain evidence="2 3">Vaf18</strain>
    </source>
</reference>
<sequence length="189" mass="19047">MSAPKILVFSGSSRPGSLNAKLAALAAKKLTAAGAQVTLISLADYPLPLVDATGFGHAPQPAHDLRAQIDAHTGLFIASPEYNAGYAPALKNALDWTSVAKPGAPATGLAGKVVALGGASPGALGAYRGLTQLRTVLELGFGALLIPEMVAVGGADKAFGEDGEITDARTSGFLDAALERLVKLSSQTA</sequence>
<dbReference type="Proteomes" id="UP000094969">
    <property type="component" value="Chromosome"/>
</dbReference>
<dbReference type="GO" id="GO:0016491">
    <property type="term" value="F:oxidoreductase activity"/>
    <property type="evidence" value="ECO:0007669"/>
    <property type="project" value="InterPro"/>
</dbReference>
<accession>A0A1D7TY56</accession>
<dbReference type="STRING" id="1526658.BHK69_05740"/>
<protein>
    <recommendedName>
        <fullName evidence="1">NADPH-dependent FMN reductase-like domain-containing protein</fullName>
    </recommendedName>
</protein>
<dbReference type="InterPro" id="IPR005025">
    <property type="entry name" value="FMN_Rdtase-like_dom"/>
</dbReference>
<dbReference type="EMBL" id="CP017147">
    <property type="protein sequence ID" value="AOO80040.1"/>
    <property type="molecule type" value="Genomic_DNA"/>
</dbReference>
<evidence type="ECO:0000313" key="3">
    <source>
        <dbReference type="Proteomes" id="UP000094969"/>
    </source>
</evidence>
<proteinExistence type="predicted"/>
<dbReference type="OrthoDB" id="9812295at2"/>
<dbReference type="Pfam" id="PF03358">
    <property type="entry name" value="FMN_red"/>
    <property type="match status" value="1"/>
</dbReference>
<keyword evidence="3" id="KW-1185">Reference proteome</keyword>
<dbReference type="PANTHER" id="PTHR30543">
    <property type="entry name" value="CHROMATE REDUCTASE"/>
    <property type="match status" value="1"/>
</dbReference>
<dbReference type="Gene3D" id="3.40.50.360">
    <property type="match status" value="1"/>
</dbReference>
<dbReference type="InterPro" id="IPR050712">
    <property type="entry name" value="NAD(P)H-dep_reductase"/>
</dbReference>
<gene>
    <name evidence="2" type="ORF">BHK69_05740</name>
</gene>
<dbReference type="PANTHER" id="PTHR30543:SF21">
    <property type="entry name" value="NAD(P)H-DEPENDENT FMN REDUCTASE LOT6"/>
    <property type="match status" value="1"/>
</dbReference>
<dbReference type="SUPFAM" id="SSF52218">
    <property type="entry name" value="Flavoproteins"/>
    <property type="match status" value="1"/>
</dbReference>
<evidence type="ECO:0000259" key="1">
    <source>
        <dbReference type="Pfam" id="PF03358"/>
    </source>
</evidence>
<dbReference type="GO" id="GO:0010181">
    <property type="term" value="F:FMN binding"/>
    <property type="evidence" value="ECO:0007669"/>
    <property type="project" value="TreeGrafter"/>
</dbReference>